<gene>
    <name evidence="2" type="primary">Ccdc61</name>
    <name evidence="2" type="ORF">CM83_99682</name>
</gene>
<dbReference type="InterPro" id="IPR049733">
    <property type="entry name" value="CCDC61_N"/>
</dbReference>
<reference evidence="2" key="2">
    <citation type="submission" date="2014-07" db="EMBL/GenBank/DDBJ databases">
        <authorList>
            <person name="Hull J."/>
        </authorList>
    </citation>
    <scope>NUCLEOTIDE SEQUENCE</scope>
</reference>
<dbReference type="EMBL" id="GBHO01003876">
    <property type="protein sequence ID" value="JAG39728.1"/>
    <property type="molecule type" value="Transcribed_RNA"/>
</dbReference>
<protein>
    <submittedName>
        <fullName evidence="2">Coiled-coil domain-containing protein 61</fullName>
    </submittedName>
</protein>
<reference evidence="2" key="1">
    <citation type="journal article" date="2014" name="PLoS ONE">
        <title>Transcriptome-Based Identification of ABC Transporters in the Western Tarnished Plant Bug Lygus hesperus.</title>
        <authorList>
            <person name="Hull J.J."/>
            <person name="Chaney K."/>
            <person name="Geib S.M."/>
            <person name="Fabrick J.A."/>
            <person name="Brent C.S."/>
            <person name="Walsh D."/>
            <person name="Lavine L.C."/>
        </authorList>
    </citation>
    <scope>NUCLEOTIDE SEQUENCE</scope>
</reference>
<sequence>MCDHPQLTTNCFLNGKPYILQLAISKLSLSLTLTNKNTFEKWKSTPSVEYIESMTRKTGNFKTFSVFTDMMRAVFLNGSSSLSMKLLTHSELEKISDNTLQASFPEGQVKKRVYFILVYTSEFDRIHYPLPMDYAGLPNPEILQATIHGLENDKCKLLKELEHCRVKNDSNKNAEFGSLKRSLVETAKQCADLGRKCQRVVEEFTRLKEQVEGEREIWRKELLQVKFEHERKMENLQAEVENVIGIVSPLLKMSSTNRMNVLGKLGIHNRASVSNQ</sequence>
<feature type="non-terminal residue" evidence="2">
    <location>
        <position position="276"/>
    </location>
</feature>
<accession>A0A0A9Z8Q0</accession>
<keyword evidence="1" id="KW-0175">Coiled coil</keyword>
<evidence type="ECO:0000256" key="1">
    <source>
        <dbReference type="SAM" id="Coils"/>
    </source>
</evidence>
<feature type="coiled-coil region" evidence="1">
    <location>
        <begin position="201"/>
        <end position="239"/>
    </location>
</feature>
<dbReference type="CDD" id="cd22284">
    <property type="entry name" value="HD_CCDC61_N"/>
    <property type="match status" value="1"/>
</dbReference>
<name>A0A0A9Z8Q0_LYGHE</name>
<evidence type="ECO:0000313" key="2">
    <source>
        <dbReference type="EMBL" id="JAG39728.1"/>
    </source>
</evidence>
<organism evidence="2">
    <name type="scientific">Lygus hesperus</name>
    <name type="common">Western plant bug</name>
    <dbReference type="NCBI Taxonomy" id="30085"/>
    <lineage>
        <taxon>Eukaryota</taxon>
        <taxon>Metazoa</taxon>
        <taxon>Ecdysozoa</taxon>
        <taxon>Arthropoda</taxon>
        <taxon>Hexapoda</taxon>
        <taxon>Insecta</taxon>
        <taxon>Pterygota</taxon>
        <taxon>Neoptera</taxon>
        <taxon>Paraneoptera</taxon>
        <taxon>Hemiptera</taxon>
        <taxon>Heteroptera</taxon>
        <taxon>Panheteroptera</taxon>
        <taxon>Cimicomorpha</taxon>
        <taxon>Miridae</taxon>
        <taxon>Mirini</taxon>
        <taxon>Lygus</taxon>
    </lineage>
</organism>
<dbReference type="AlphaFoldDB" id="A0A0A9Z8Q0"/>
<proteinExistence type="predicted"/>